<sequence length="50" mass="5592">MMEHIAKNGAARTVAADAERLIRLSEELHAHPETAWEEHESARKVAEALD</sequence>
<keyword evidence="3" id="KW-1185">Reference proteome</keyword>
<comment type="caution">
    <text evidence="2">The sequence shown here is derived from an EMBL/GenBank/DDBJ whole genome shotgun (WGS) entry which is preliminary data.</text>
</comment>
<reference evidence="2" key="1">
    <citation type="submission" date="2021-04" db="EMBL/GenBank/DDBJ databases">
        <title>Genome based classification of Actinospica acidithermotolerans sp. nov., an actinobacterium isolated from an Indonesian hot spring.</title>
        <authorList>
            <person name="Kusuma A.B."/>
            <person name="Putra K.E."/>
            <person name="Nafisah S."/>
            <person name="Loh J."/>
            <person name="Nouioui I."/>
            <person name="Goodfellow M."/>
        </authorList>
    </citation>
    <scope>NUCLEOTIDE SEQUENCE</scope>
    <source>
        <strain evidence="2">CSCA 57</strain>
    </source>
</reference>
<accession>A0A941EWE9</accession>
<dbReference type="AlphaFoldDB" id="A0A941EWE9"/>
<evidence type="ECO:0000313" key="3">
    <source>
        <dbReference type="Proteomes" id="UP000675781"/>
    </source>
</evidence>
<dbReference type="Gene3D" id="3.40.630.10">
    <property type="entry name" value="Zn peptidases"/>
    <property type="match status" value="1"/>
</dbReference>
<organism evidence="2 3">
    <name type="scientific">Actinospica durhamensis</name>
    <dbReference type="NCBI Taxonomy" id="1508375"/>
    <lineage>
        <taxon>Bacteria</taxon>
        <taxon>Bacillati</taxon>
        <taxon>Actinomycetota</taxon>
        <taxon>Actinomycetes</taxon>
        <taxon>Catenulisporales</taxon>
        <taxon>Actinospicaceae</taxon>
        <taxon>Actinospica</taxon>
    </lineage>
</organism>
<name>A0A941EWE9_9ACTN</name>
<feature type="region of interest" description="Disordered" evidence="1">
    <location>
        <begin position="28"/>
        <end position="50"/>
    </location>
</feature>
<dbReference type="EMBL" id="JAGSOG010000085">
    <property type="protein sequence ID" value="MBR7835174.1"/>
    <property type="molecule type" value="Genomic_DNA"/>
</dbReference>
<evidence type="ECO:0000256" key="1">
    <source>
        <dbReference type="SAM" id="MobiDB-lite"/>
    </source>
</evidence>
<proteinExistence type="predicted"/>
<protein>
    <submittedName>
        <fullName evidence="2">Uncharacterized protein</fullName>
    </submittedName>
</protein>
<gene>
    <name evidence="2" type="ORF">KDL01_18015</name>
</gene>
<evidence type="ECO:0000313" key="2">
    <source>
        <dbReference type="EMBL" id="MBR7835174.1"/>
    </source>
</evidence>
<dbReference type="Proteomes" id="UP000675781">
    <property type="component" value="Unassembled WGS sequence"/>
</dbReference>
<dbReference type="SUPFAM" id="SSF53187">
    <property type="entry name" value="Zn-dependent exopeptidases"/>
    <property type="match status" value="1"/>
</dbReference>